<organism evidence="1 2">
    <name type="scientific">Knipowitschia caucasica</name>
    <name type="common">Caucasian dwarf goby</name>
    <name type="synonym">Pomatoschistus caucasicus</name>
    <dbReference type="NCBI Taxonomy" id="637954"/>
    <lineage>
        <taxon>Eukaryota</taxon>
        <taxon>Metazoa</taxon>
        <taxon>Chordata</taxon>
        <taxon>Craniata</taxon>
        <taxon>Vertebrata</taxon>
        <taxon>Euteleostomi</taxon>
        <taxon>Actinopterygii</taxon>
        <taxon>Neopterygii</taxon>
        <taxon>Teleostei</taxon>
        <taxon>Neoteleostei</taxon>
        <taxon>Acanthomorphata</taxon>
        <taxon>Gobiaria</taxon>
        <taxon>Gobiiformes</taxon>
        <taxon>Gobioidei</taxon>
        <taxon>Gobiidae</taxon>
        <taxon>Gobiinae</taxon>
        <taxon>Knipowitschia</taxon>
    </lineage>
</organism>
<name>A0AAV2MG45_KNICA</name>
<evidence type="ECO:0000313" key="1">
    <source>
        <dbReference type="EMBL" id="CAL1612171.1"/>
    </source>
</evidence>
<dbReference type="EMBL" id="OZ035829">
    <property type="protein sequence ID" value="CAL1612171.1"/>
    <property type="molecule type" value="Genomic_DNA"/>
</dbReference>
<gene>
    <name evidence="1" type="ORF">KC01_LOCUS38522</name>
</gene>
<reference evidence="1 2" key="1">
    <citation type="submission" date="2024-04" db="EMBL/GenBank/DDBJ databases">
        <authorList>
            <person name="Waldvogel A.-M."/>
            <person name="Schoenle A."/>
        </authorList>
    </citation>
    <scope>NUCLEOTIDE SEQUENCE [LARGE SCALE GENOMIC DNA]</scope>
</reference>
<dbReference type="Proteomes" id="UP001497482">
    <property type="component" value="Chromosome 7"/>
</dbReference>
<keyword evidence="2" id="KW-1185">Reference proteome</keyword>
<proteinExistence type="predicted"/>
<dbReference type="AlphaFoldDB" id="A0AAV2MG45"/>
<sequence length="75" mass="7511">MTTVDILGSAKAIVKQCSSKATCNGAAASASTDANGNGNIVTCCSAFNLCNFSGADSLGPRACFVLLLPLLLLLT</sequence>
<evidence type="ECO:0000313" key="2">
    <source>
        <dbReference type="Proteomes" id="UP001497482"/>
    </source>
</evidence>
<accession>A0AAV2MG45</accession>
<protein>
    <submittedName>
        <fullName evidence="1">Uncharacterized protein</fullName>
    </submittedName>
</protein>